<gene>
    <name evidence="1" type="ORF">SAMN04488522_1011242</name>
</gene>
<accession>A0A1M4WFB2</accession>
<protein>
    <submittedName>
        <fullName evidence="1">Uncharacterized protein</fullName>
    </submittedName>
</protein>
<evidence type="ECO:0000313" key="1">
    <source>
        <dbReference type="EMBL" id="SHE79642.1"/>
    </source>
</evidence>
<proteinExistence type="predicted"/>
<dbReference type="Proteomes" id="UP000184287">
    <property type="component" value="Unassembled WGS sequence"/>
</dbReference>
<dbReference type="AlphaFoldDB" id="A0A1M4WFB2"/>
<reference evidence="2" key="1">
    <citation type="submission" date="2016-11" db="EMBL/GenBank/DDBJ databases">
        <authorList>
            <person name="Varghese N."/>
            <person name="Submissions S."/>
        </authorList>
    </citation>
    <scope>NUCLEOTIDE SEQUENCE [LARGE SCALE GENOMIC DNA]</scope>
    <source>
        <strain evidence="2">DSM 16990</strain>
    </source>
</reference>
<dbReference type="EMBL" id="FQUQ01000001">
    <property type="protein sequence ID" value="SHE79642.1"/>
    <property type="molecule type" value="Genomic_DNA"/>
</dbReference>
<keyword evidence="2" id="KW-1185">Reference proteome</keyword>
<name>A0A1M4WFB2_9SPHI</name>
<sequence>MVCSCTEITPIAQQVGKQKDEKYNYSHSGAKVIKVLKEKNRGFTILSRNSNAKALARAIPDIISILNVSNQKI</sequence>
<evidence type="ECO:0000313" key="2">
    <source>
        <dbReference type="Proteomes" id="UP000184287"/>
    </source>
</evidence>
<organism evidence="1 2">
    <name type="scientific">Pedobacter caeni</name>
    <dbReference type="NCBI Taxonomy" id="288992"/>
    <lineage>
        <taxon>Bacteria</taxon>
        <taxon>Pseudomonadati</taxon>
        <taxon>Bacteroidota</taxon>
        <taxon>Sphingobacteriia</taxon>
        <taxon>Sphingobacteriales</taxon>
        <taxon>Sphingobacteriaceae</taxon>
        <taxon>Pedobacter</taxon>
    </lineage>
</organism>